<reference evidence="1 2" key="1">
    <citation type="journal article" date="2021" name="Elife">
        <title>Chloroplast acquisition without the gene transfer in kleptoplastic sea slugs, Plakobranchus ocellatus.</title>
        <authorList>
            <person name="Maeda T."/>
            <person name="Takahashi S."/>
            <person name="Yoshida T."/>
            <person name="Shimamura S."/>
            <person name="Takaki Y."/>
            <person name="Nagai Y."/>
            <person name="Toyoda A."/>
            <person name="Suzuki Y."/>
            <person name="Arimoto A."/>
            <person name="Ishii H."/>
            <person name="Satoh N."/>
            <person name="Nishiyama T."/>
            <person name="Hasebe M."/>
            <person name="Maruyama T."/>
            <person name="Minagawa J."/>
            <person name="Obokata J."/>
            <person name="Shigenobu S."/>
        </authorList>
    </citation>
    <scope>NUCLEOTIDE SEQUENCE [LARGE SCALE GENOMIC DNA]</scope>
</reference>
<dbReference type="EMBL" id="BLXT01004325">
    <property type="protein sequence ID" value="GFO11557.1"/>
    <property type="molecule type" value="Genomic_DNA"/>
</dbReference>
<protein>
    <submittedName>
        <fullName evidence="1">Uncharacterized protein</fullName>
    </submittedName>
</protein>
<dbReference type="AlphaFoldDB" id="A0AAV4AWA1"/>
<gene>
    <name evidence="1" type="ORF">PoB_003806200</name>
</gene>
<sequence>MLRYSRILNQRRILGVYTSMARKRLKKTSYFSHILLSEIISCFDVPLLQSEPVCVMTFDTGEIHSFPFILSLLLKLWSPPEAEDVWKFSACGDPRYFC</sequence>
<dbReference type="Proteomes" id="UP000735302">
    <property type="component" value="Unassembled WGS sequence"/>
</dbReference>
<evidence type="ECO:0000313" key="2">
    <source>
        <dbReference type="Proteomes" id="UP000735302"/>
    </source>
</evidence>
<proteinExistence type="predicted"/>
<organism evidence="1 2">
    <name type="scientific">Plakobranchus ocellatus</name>
    <dbReference type="NCBI Taxonomy" id="259542"/>
    <lineage>
        <taxon>Eukaryota</taxon>
        <taxon>Metazoa</taxon>
        <taxon>Spiralia</taxon>
        <taxon>Lophotrochozoa</taxon>
        <taxon>Mollusca</taxon>
        <taxon>Gastropoda</taxon>
        <taxon>Heterobranchia</taxon>
        <taxon>Euthyneura</taxon>
        <taxon>Panpulmonata</taxon>
        <taxon>Sacoglossa</taxon>
        <taxon>Placobranchoidea</taxon>
        <taxon>Plakobranchidae</taxon>
        <taxon>Plakobranchus</taxon>
    </lineage>
</organism>
<name>A0AAV4AWA1_9GAST</name>
<keyword evidence="2" id="KW-1185">Reference proteome</keyword>
<accession>A0AAV4AWA1</accession>
<comment type="caution">
    <text evidence="1">The sequence shown here is derived from an EMBL/GenBank/DDBJ whole genome shotgun (WGS) entry which is preliminary data.</text>
</comment>
<evidence type="ECO:0000313" key="1">
    <source>
        <dbReference type="EMBL" id="GFO11557.1"/>
    </source>
</evidence>